<dbReference type="InterPro" id="IPR001563">
    <property type="entry name" value="Peptidase_S10"/>
</dbReference>
<accession>A0A4D6N9F3</accession>
<name>A0A4D6N9F3_VIGUN</name>
<keyword evidence="3" id="KW-0121">Carboxypeptidase</keyword>
<dbReference type="GO" id="GO:0051287">
    <property type="term" value="F:NAD binding"/>
    <property type="evidence" value="ECO:0007669"/>
    <property type="project" value="InterPro"/>
</dbReference>
<dbReference type="PANTHER" id="PTHR11802">
    <property type="entry name" value="SERINE PROTEASE FAMILY S10 SERINE CARBOXYPEPTIDASE"/>
    <property type="match status" value="1"/>
</dbReference>
<protein>
    <submittedName>
        <fullName evidence="3">Serine carboxypeptidase-like 8</fullName>
    </submittedName>
</protein>
<keyword evidence="3" id="KW-0378">Hydrolase</keyword>
<dbReference type="AlphaFoldDB" id="A0A4D6N9F3"/>
<dbReference type="GO" id="GO:0004185">
    <property type="term" value="F:serine-type carboxypeptidase activity"/>
    <property type="evidence" value="ECO:0007669"/>
    <property type="project" value="InterPro"/>
</dbReference>
<evidence type="ECO:0000313" key="4">
    <source>
        <dbReference type="Proteomes" id="UP000501690"/>
    </source>
</evidence>
<comment type="similarity">
    <text evidence="1">Belongs to the peptidase S10 family.</text>
</comment>
<dbReference type="GO" id="GO:0016747">
    <property type="term" value="F:acyltransferase activity, transferring groups other than amino-acyl groups"/>
    <property type="evidence" value="ECO:0007669"/>
    <property type="project" value="TreeGrafter"/>
</dbReference>
<dbReference type="InterPro" id="IPR012302">
    <property type="entry name" value="Malic_NAD-bd"/>
</dbReference>
<proteinExistence type="inferred from homology"/>
<feature type="domain" description="Malic enzyme NAD-binding" evidence="2">
    <location>
        <begin position="338"/>
        <end position="428"/>
    </location>
</feature>
<dbReference type="GO" id="GO:0006508">
    <property type="term" value="P:proteolysis"/>
    <property type="evidence" value="ECO:0007669"/>
    <property type="project" value="InterPro"/>
</dbReference>
<dbReference type="GO" id="GO:0019748">
    <property type="term" value="P:secondary metabolic process"/>
    <property type="evidence" value="ECO:0007669"/>
    <property type="project" value="TreeGrafter"/>
</dbReference>
<gene>
    <name evidence="3" type="ORF">DEO72_LG10g1720</name>
</gene>
<dbReference type="EMBL" id="CP039354">
    <property type="protein sequence ID" value="QCE10490.1"/>
    <property type="molecule type" value="Genomic_DNA"/>
</dbReference>
<dbReference type="Gene3D" id="3.40.50.720">
    <property type="entry name" value="NAD(P)-binding Rossmann-like Domain"/>
    <property type="match status" value="1"/>
</dbReference>
<keyword evidence="4" id="KW-1185">Reference proteome</keyword>
<dbReference type="SUPFAM" id="SSF51735">
    <property type="entry name" value="NAD(P)-binding Rossmann-fold domains"/>
    <property type="match status" value="1"/>
</dbReference>
<dbReference type="Pfam" id="PF03949">
    <property type="entry name" value="Malic_M"/>
    <property type="match status" value="1"/>
</dbReference>
<evidence type="ECO:0000259" key="2">
    <source>
        <dbReference type="Pfam" id="PF03949"/>
    </source>
</evidence>
<dbReference type="InterPro" id="IPR036291">
    <property type="entry name" value="NAD(P)-bd_dom_sf"/>
</dbReference>
<reference evidence="3 4" key="1">
    <citation type="submission" date="2019-04" db="EMBL/GenBank/DDBJ databases">
        <title>An improved genome assembly and genetic linkage map for asparagus bean, Vigna unguiculata ssp. sesquipedialis.</title>
        <authorList>
            <person name="Xia Q."/>
            <person name="Zhang R."/>
            <person name="Dong Y."/>
        </authorList>
    </citation>
    <scope>NUCLEOTIDE SEQUENCE [LARGE SCALE GENOMIC DNA]</scope>
    <source>
        <tissue evidence="3">Leaf</tissue>
    </source>
</reference>
<dbReference type="Pfam" id="PF00450">
    <property type="entry name" value="Peptidase_S10"/>
    <property type="match status" value="1"/>
</dbReference>
<evidence type="ECO:0000256" key="1">
    <source>
        <dbReference type="ARBA" id="ARBA00009431"/>
    </source>
</evidence>
<sequence>MLPFPFPKMHWHEKPLAYACKKFLCYHLSKPPTSRLLHQERTLKHLGEDIQAPGRRHSGTWERTLRRLGEDTQVLVGGRAHLWLIDHPTFLSNEVYIDGDSYSGIPIPIIVQEISQANEKGVQPWINLQGYVLGNVVTIGREFNYRIPCSHGMALISDELYEALSGMNGAYILDPLCEWMDTEISWRRSLMKKYSSTNFLNPRLKLPSLNCQSYVYFLYGFWANDDSVRTALHIRQGSIGKCRHCKFDIPYKKDIPRSFEYHVNLSRMGYRSLIYSGDHDLMVPFLATQAWVKSLNYSIMDDWRQWHTNGQVAGVEAIQLQSTNLKNVLPCSVDGYLRGLFIIERNNLDPAAAPFAKNPRNLEGLTEGASIIEVVKKIKPHVLLGLSGVDSTQVLKAMRESVSTKPPIFAMSNPTMNECTTIDAFKHAGEI</sequence>
<dbReference type="InterPro" id="IPR029058">
    <property type="entry name" value="AB_hydrolase_fold"/>
</dbReference>
<dbReference type="Gene3D" id="3.40.50.1820">
    <property type="entry name" value="alpha/beta hydrolase"/>
    <property type="match status" value="1"/>
</dbReference>
<dbReference type="PANTHER" id="PTHR11802:SF29">
    <property type="entry name" value="SERINE CARBOXYPEPTIDASE-LIKE 19"/>
    <property type="match status" value="1"/>
</dbReference>
<organism evidence="3 4">
    <name type="scientific">Vigna unguiculata</name>
    <name type="common">Cowpea</name>
    <dbReference type="NCBI Taxonomy" id="3917"/>
    <lineage>
        <taxon>Eukaryota</taxon>
        <taxon>Viridiplantae</taxon>
        <taxon>Streptophyta</taxon>
        <taxon>Embryophyta</taxon>
        <taxon>Tracheophyta</taxon>
        <taxon>Spermatophyta</taxon>
        <taxon>Magnoliopsida</taxon>
        <taxon>eudicotyledons</taxon>
        <taxon>Gunneridae</taxon>
        <taxon>Pentapetalae</taxon>
        <taxon>rosids</taxon>
        <taxon>fabids</taxon>
        <taxon>Fabales</taxon>
        <taxon>Fabaceae</taxon>
        <taxon>Papilionoideae</taxon>
        <taxon>50 kb inversion clade</taxon>
        <taxon>NPAAA clade</taxon>
        <taxon>indigoferoid/millettioid clade</taxon>
        <taxon>Phaseoleae</taxon>
        <taxon>Vigna</taxon>
    </lineage>
</organism>
<keyword evidence="3" id="KW-0645">Protease</keyword>
<dbReference type="Proteomes" id="UP000501690">
    <property type="component" value="Linkage Group LG10"/>
</dbReference>
<evidence type="ECO:0000313" key="3">
    <source>
        <dbReference type="EMBL" id="QCE10490.1"/>
    </source>
</evidence>
<dbReference type="SUPFAM" id="SSF53474">
    <property type="entry name" value="alpha/beta-Hydrolases"/>
    <property type="match status" value="1"/>
</dbReference>